<evidence type="ECO:0000313" key="14">
    <source>
        <dbReference type="Proteomes" id="UP000886750"/>
    </source>
</evidence>
<feature type="binding site" description="via persulfide group" evidence="10">
    <location>
        <position position="323"/>
    </location>
    <ligand>
        <name>[2Fe-2S] cluster</name>
        <dbReference type="ChEBI" id="CHEBI:190135"/>
        <note>ligand shared with IscU</note>
    </ligand>
</feature>
<feature type="binding site" evidence="10">
    <location>
        <begin position="69"/>
        <end position="70"/>
    </location>
    <ligand>
        <name>pyridoxal 5'-phosphate</name>
        <dbReference type="ChEBI" id="CHEBI:597326"/>
    </ligand>
</feature>
<dbReference type="GO" id="GO:0051537">
    <property type="term" value="F:2 iron, 2 sulfur cluster binding"/>
    <property type="evidence" value="ECO:0007669"/>
    <property type="project" value="UniProtKB-UniRule"/>
</dbReference>
<evidence type="ECO:0000256" key="6">
    <source>
        <dbReference type="ARBA" id="ARBA00022898"/>
    </source>
</evidence>
<keyword evidence="10" id="KW-0001">2Fe-2S</keyword>
<feature type="domain" description="Aminotransferase class V" evidence="12">
    <location>
        <begin position="2"/>
        <end position="362"/>
    </location>
</feature>
<keyword evidence="3 10" id="KW-0963">Cytoplasm</keyword>
<comment type="subunit">
    <text evidence="10">Homodimer. Forms a heterotetramer with IscU, interacts with other sulfur acceptors.</text>
</comment>
<dbReference type="Gene3D" id="1.10.260.50">
    <property type="match status" value="1"/>
</dbReference>
<dbReference type="GO" id="GO:0030170">
    <property type="term" value="F:pyridoxal phosphate binding"/>
    <property type="evidence" value="ECO:0007669"/>
    <property type="project" value="UniProtKB-UniRule"/>
</dbReference>
<dbReference type="GO" id="GO:0046872">
    <property type="term" value="F:metal ion binding"/>
    <property type="evidence" value="ECO:0007669"/>
    <property type="project" value="UniProtKB-KW"/>
</dbReference>
<evidence type="ECO:0000256" key="7">
    <source>
        <dbReference type="ARBA" id="ARBA00023004"/>
    </source>
</evidence>
<evidence type="ECO:0000256" key="4">
    <source>
        <dbReference type="ARBA" id="ARBA00022679"/>
    </source>
</evidence>
<evidence type="ECO:0000256" key="3">
    <source>
        <dbReference type="ARBA" id="ARBA00022490"/>
    </source>
</evidence>
<dbReference type="GO" id="GO:1990221">
    <property type="term" value="C:L-cysteine desulfurase complex"/>
    <property type="evidence" value="ECO:0007669"/>
    <property type="project" value="UniProtKB-ARBA"/>
</dbReference>
<comment type="pathway">
    <text evidence="10">Cofactor biosynthesis; iron-sulfur cluster biosynthesis.</text>
</comment>
<dbReference type="Proteomes" id="UP000886750">
    <property type="component" value="Unassembled WGS sequence"/>
</dbReference>
<keyword evidence="6 10" id="KW-0663">Pyridoxal phosphate</keyword>
<protein>
    <recommendedName>
        <fullName evidence="10">Cysteine desulfurase IscS</fullName>
        <ecNumber evidence="10">2.8.1.7</ecNumber>
    </recommendedName>
</protein>
<dbReference type="GO" id="GO:0006520">
    <property type="term" value="P:amino acid metabolic process"/>
    <property type="evidence" value="ECO:0007669"/>
    <property type="project" value="InterPro"/>
</dbReference>
<evidence type="ECO:0000256" key="2">
    <source>
        <dbReference type="ARBA" id="ARBA00006490"/>
    </source>
</evidence>
<feature type="binding site" evidence="10">
    <location>
        <position position="235"/>
    </location>
    <ligand>
        <name>pyridoxal 5'-phosphate</name>
        <dbReference type="ChEBI" id="CHEBI:597326"/>
    </ligand>
</feature>
<dbReference type="PIRSF" id="PIRSF005572">
    <property type="entry name" value="NifS"/>
    <property type="match status" value="1"/>
</dbReference>
<dbReference type="GO" id="GO:0044571">
    <property type="term" value="P:[2Fe-2S] cluster assembly"/>
    <property type="evidence" value="ECO:0007669"/>
    <property type="project" value="UniProtKB-UniRule"/>
</dbReference>
<sequence length="395" mass="42984">MIYFDHAATTPVDPRVFEKMKPYFTENFGNPNSQHSYGRRTVTAVDDARDTVARLIGAKPNEIYFTSGGTESDNWALRGAAHAYANKGKHLIVSAVEHPAVLSAAKELQKEGFEVTFAAVDEYGTVDLAKLKEAIRPDTTLIGVMTANNEIGTLQPVREISALARERGILFFTDAVQAAGAMPLNVREPGVDMLSFSGHKFYGPKGVGVLYVRSGLRIGKLIAGGHQERSMRGGTTNVPGVVGLAEAFRLANEEMAQNNAHVAALRDRFIARVLREIPYVKLNGHPKNRLPNNANFSFRYIEGESLLFSLDLAGIAVSSGSACSSGSLEPSHVLLATGLPEGLAHGSIRFSFGKENTAEEVDFAVDKLKEIVVRLRALSPLFPKELKNEVYEKEI</sequence>
<feature type="binding site" evidence="10">
    <location>
        <begin position="197"/>
        <end position="199"/>
    </location>
    <ligand>
        <name>pyridoxal 5'-phosphate</name>
        <dbReference type="ChEBI" id="CHEBI:597326"/>
    </ligand>
</feature>
<dbReference type="PANTHER" id="PTHR11601:SF34">
    <property type="entry name" value="CYSTEINE DESULFURASE"/>
    <property type="match status" value="1"/>
</dbReference>
<dbReference type="NCBIfam" id="TIGR03402">
    <property type="entry name" value="FeS_nifS"/>
    <property type="match status" value="1"/>
</dbReference>
<proteinExistence type="inferred from homology"/>
<keyword evidence="7 10" id="KW-0408">Iron</keyword>
<feature type="active site" description="Cysteine persulfide intermediate" evidence="10">
    <location>
        <position position="323"/>
    </location>
</feature>
<gene>
    <name evidence="13" type="primary">nifS</name>
    <name evidence="10" type="synonym">iscS</name>
    <name evidence="13" type="ORF">H9729_01110</name>
</gene>
<dbReference type="AlphaFoldDB" id="A0A9D1ZU88"/>
<feature type="binding site" evidence="10">
    <location>
        <position position="177"/>
    </location>
    <ligand>
        <name>pyridoxal 5'-phosphate</name>
        <dbReference type="ChEBI" id="CHEBI:597326"/>
    </ligand>
</feature>
<dbReference type="InterPro" id="IPR016454">
    <property type="entry name" value="Cysteine_dSase"/>
</dbReference>
<dbReference type="InterPro" id="IPR015421">
    <property type="entry name" value="PyrdxlP-dep_Trfase_major"/>
</dbReference>
<evidence type="ECO:0000256" key="11">
    <source>
        <dbReference type="RuleBase" id="RU004504"/>
    </source>
</evidence>
<dbReference type="InterPro" id="IPR015424">
    <property type="entry name" value="PyrdxlP-dep_Trfase"/>
</dbReference>
<dbReference type="GO" id="GO:0031071">
    <property type="term" value="F:cysteine desulfurase activity"/>
    <property type="evidence" value="ECO:0007669"/>
    <property type="project" value="UniProtKB-UniRule"/>
</dbReference>
<evidence type="ECO:0000256" key="1">
    <source>
        <dbReference type="ARBA" id="ARBA00001933"/>
    </source>
</evidence>
<dbReference type="PANTHER" id="PTHR11601">
    <property type="entry name" value="CYSTEINE DESULFURYLASE FAMILY MEMBER"/>
    <property type="match status" value="1"/>
</dbReference>
<dbReference type="Gene3D" id="3.90.1150.10">
    <property type="entry name" value="Aspartate Aminotransferase, domain 1"/>
    <property type="match status" value="1"/>
</dbReference>
<feature type="binding site" evidence="10">
    <location>
        <position position="149"/>
    </location>
    <ligand>
        <name>pyridoxal 5'-phosphate</name>
        <dbReference type="ChEBI" id="CHEBI:597326"/>
    </ligand>
</feature>
<organism evidence="13 14">
    <name type="scientific">Candidatus Borkfalkia excrementigallinarum</name>
    <dbReference type="NCBI Taxonomy" id="2838506"/>
    <lineage>
        <taxon>Bacteria</taxon>
        <taxon>Bacillati</taxon>
        <taxon>Bacillota</taxon>
        <taxon>Clostridia</taxon>
        <taxon>Christensenellales</taxon>
        <taxon>Christensenellaceae</taxon>
        <taxon>Candidatus Borkfalkia</taxon>
    </lineage>
</organism>
<dbReference type="InterPro" id="IPR015422">
    <property type="entry name" value="PyrdxlP-dep_Trfase_small"/>
</dbReference>
<evidence type="ECO:0000256" key="9">
    <source>
        <dbReference type="ARBA" id="ARBA00050776"/>
    </source>
</evidence>
<comment type="catalytic activity">
    <reaction evidence="9 10">
        <text>(sulfur carrier)-H + L-cysteine = (sulfur carrier)-SH + L-alanine</text>
        <dbReference type="Rhea" id="RHEA:43892"/>
        <dbReference type="Rhea" id="RHEA-COMP:14737"/>
        <dbReference type="Rhea" id="RHEA-COMP:14739"/>
        <dbReference type="ChEBI" id="CHEBI:29917"/>
        <dbReference type="ChEBI" id="CHEBI:35235"/>
        <dbReference type="ChEBI" id="CHEBI:57972"/>
        <dbReference type="ChEBI" id="CHEBI:64428"/>
        <dbReference type="EC" id="2.8.1.7"/>
    </reaction>
</comment>
<keyword evidence="8 10" id="KW-0411">Iron-sulfur</keyword>
<evidence type="ECO:0000256" key="5">
    <source>
        <dbReference type="ARBA" id="ARBA00022723"/>
    </source>
</evidence>
<dbReference type="FunFam" id="3.40.640.10:FF:000084">
    <property type="entry name" value="IscS-like cysteine desulfurase"/>
    <property type="match status" value="1"/>
</dbReference>
<comment type="caution">
    <text evidence="13">The sequence shown here is derived from an EMBL/GenBank/DDBJ whole genome shotgun (WGS) entry which is preliminary data.</text>
</comment>
<accession>A0A9D1ZU88</accession>
<name>A0A9D1ZU88_9FIRM</name>
<comment type="subcellular location">
    <subcellularLocation>
        <location evidence="10">Cytoplasm</location>
    </subcellularLocation>
</comment>
<dbReference type="InterPro" id="IPR017772">
    <property type="entry name" value="Cys_deSase_NifS_bac/arc"/>
</dbReference>
<dbReference type="NCBIfam" id="NF002806">
    <property type="entry name" value="PRK02948.1"/>
    <property type="match status" value="1"/>
</dbReference>
<keyword evidence="4 10" id="KW-0808">Transferase</keyword>
<comment type="similarity">
    <text evidence="2 10">Belongs to the class-V pyridoxal-phosphate-dependent aminotransferase family. NifS/IscS subfamily.</text>
</comment>
<dbReference type="EMBL" id="DXCQ01000012">
    <property type="protein sequence ID" value="HIY96267.1"/>
    <property type="molecule type" value="Genomic_DNA"/>
</dbReference>
<reference evidence="13" key="2">
    <citation type="submission" date="2021-04" db="EMBL/GenBank/DDBJ databases">
        <authorList>
            <person name="Gilroy R."/>
        </authorList>
    </citation>
    <scope>NUCLEOTIDE SEQUENCE</scope>
    <source>
        <strain evidence="13">1345</strain>
    </source>
</reference>
<evidence type="ECO:0000259" key="12">
    <source>
        <dbReference type="Pfam" id="PF00266"/>
    </source>
</evidence>
<dbReference type="HAMAP" id="MF_00331">
    <property type="entry name" value="Cys_desulf_IscS"/>
    <property type="match status" value="1"/>
</dbReference>
<dbReference type="InterPro" id="IPR010240">
    <property type="entry name" value="Cys_deSase_IscS"/>
</dbReference>
<dbReference type="Pfam" id="PF00266">
    <property type="entry name" value="Aminotran_5"/>
    <property type="match status" value="1"/>
</dbReference>
<dbReference type="SUPFAM" id="SSF53383">
    <property type="entry name" value="PLP-dependent transferases"/>
    <property type="match status" value="1"/>
</dbReference>
<dbReference type="PROSITE" id="PS00595">
    <property type="entry name" value="AA_TRANSFER_CLASS_5"/>
    <property type="match status" value="1"/>
</dbReference>
<feature type="modified residue" description="N6-(pyridoxal phosphate)lysine" evidence="10">
    <location>
        <position position="200"/>
    </location>
</feature>
<keyword evidence="5 10" id="KW-0479">Metal-binding</keyword>
<dbReference type="InterPro" id="IPR000192">
    <property type="entry name" value="Aminotrans_V_dom"/>
</dbReference>
<evidence type="ECO:0000256" key="10">
    <source>
        <dbReference type="HAMAP-Rule" id="MF_00331"/>
    </source>
</evidence>
<comment type="function">
    <text evidence="10">Master enzyme that delivers sulfur to a number of partners involved in Fe-S cluster assembly, tRNA modification or cofactor biosynthesis. Catalyzes the removal of elemental sulfur atoms from cysteine to produce alanine. Functions as a sulfur delivery protein for Fe-S cluster synthesis onto IscU, an Fe-S scaffold assembly protein, as well as other S acceptor proteins.</text>
</comment>
<comment type="cofactor">
    <cofactor evidence="1 10 11">
        <name>pyridoxal 5'-phosphate</name>
        <dbReference type="ChEBI" id="CHEBI:597326"/>
    </cofactor>
</comment>
<dbReference type="InterPro" id="IPR020578">
    <property type="entry name" value="Aminotrans_V_PyrdxlP_BS"/>
</dbReference>
<dbReference type="EC" id="2.8.1.7" evidence="10"/>
<dbReference type="Gene3D" id="3.40.640.10">
    <property type="entry name" value="Type I PLP-dependent aspartate aminotransferase-like (Major domain)"/>
    <property type="match status" value="1"/>
</dbReference>
<evidence type="ECO:0000256" key="8">
    <source>
        <dbReference type="ARBA" id="ARBA00023014"/>
    </source>
</evidence>
<reference evidence="13" key="1">
    <citation type="journal article" date="2021" name="PeerJ">
        <title>Extensive microbial diversity within the chicken gut microbiome revealed by metagenomics and culture.</title>
        <authorList>
            <person name="Gilroy R."/>
            <person name="Ravi A."/>
            <person name="Getino M."/>
            <person name="Pursley I."/>
            <person name="Horton D.L."/>
            <person name="Alikhan N.F."/>
            <person name="Baker D."/>
            <person name="Gharbi K."/>
            <person name="Hall N."/>
            <person name="Watson M."/>
            <person name="Adriaenssens E.M."/>
            <person name="Foster-Nyarko E."/>
            <person name="Jarju S."/>
            <person name="Secka A."/>
            <person name="Antonio M."/>
            <person name="Oren A."/>
            <person name="Chaudhuri R.R."/>
            <person name="La Ragione R."/>
            <person name="Hildebrand F."/>
            <person name="Pallen M.J."/>
        </authorList>
    </citation>
    <scope>NUCLEOTIDE SEQUENCE</scope>
    <source>
        <strain evidence="13">1345</strain>
    </source>
</reference>
<evidence type="ECO:0000313" key="13">
    <source>
        <dbReference type="EMBL" id="HIY96267.1"/>
    </source>
</evidence>